<accession>A0ABV5VSC3</accession>
<evidence type="ECO:0000259" key="3">
    <source>
        <dbReference type="Pfam" id="PF13439"/>
    </source>
</evidence>
<dbReference type="Pfam" id="PF13439">
    <property type="entry name" value="Glyco_transf_4"/>
    <property type="match status" value="1"/>
</dbReference>
<feature type="domain" description="Glycosyltransferase subfamily 4-like N-terminal" evidence="3">
    <location>
        <begin position="103"/>
        <end position="176"/>
    </location>
</feature>
<dbReference type="InterPro" id="IPR028098">
    <property type="entry name" value="Glyco_trans_4-like_N"/>
</dbReference>
<sequence>MNIFIDAQPLLGAVSGISNYIRNLYDNLLNYNDNELILFFNRISKNVTLDKLPIKIRDNTQYYNSRYPYKIIRRMTTPNFLYNIPFDFFCEKESTIFHGTNFTHIPSTNKKTVITIHDLAYMIYPETTNEKIYRHHSNWVPYSAQQATKIIAVSSHTKNDIMNLLHVPEEKIEVIYLAAEARFRPIDKDAVHRVLNKYQLPDQYLLFVGTLEPRKNLICLLESFLLLNKNCNFPHKLVIVGAKGWKYNPIFEWVKNNGLEKKVIFTGFVEDEDLPAIYNGADVFLMPSLYEGFGLPILEAMQCGTPVIGSNNSSICEIIDTNGILLPHDDYEQWATNICTLLSNEEQKNGYKKLSLQRATNFSWKKTAHETKTLYEKMLN</sequence>
<comment type="caution">
    <text evidence="4">The sequence shown here is derived from an EMBL/GenBank/DDBJ whole genome shotgun (WGS) entry which is preliminary data.</text>
</comment>
<dbReference type="Proteomes" id="UP001589619">
    <property type="component" value="Unassembled WGS sequence"/>
</dbReference>
<evidence type="ECO:0000313" key="4">
    <source>
        <dbReference type="EMBL" id="MFB9751055.1"/>
    </source>
</evidence>
<dbReference type="InterPro" id="IPR001296">
    <property type="entry name" value="Glyco_trans_1"/>
</dbReference>
<dbReference type="EMBL" id="JBHMAG010000004">
    <property type="protein sequence ID" value="MFB9751055.1"/>
    <property type="molecule type" value="Genomic_DNA"/>
</dbReference>
<dbReference type="PANTHER" id="PTHR46401">
    <property type="entry name" value="GLYCOSYLTRANSFERASE WBBK-RELATED"/>
    <property type="match status" value="1"/>
</dbReference>
<dbReference type="Gene3D" id="3.40.50.2000">
    <property type="entry name" value="Glycogen Phosphorylase B"/>
    <property type="match status" value="2"/>
</dbReference>
<evidence type="ECO:0000259" key="2">
    <source>
        <dbReference type="Pfam" id="PF00534"/>
    </source>
</evidence>
<dbReference type="Pfam" id="PF00534">
    <property type="entry name" value="Glycos_transf_1"/>
    <property type="match status" value="1"/>
</dbReference>
<dbReference type="SUPFAM" id="SSF53756">
    <property type="entry name" value="UDP-Glycosyltransferase/glycogen phosphorylase"/>
    <property type="match status" value="1"/>
</dbReference>
<proteinExistence type="predicted"/>
<organism evidence="4 5">
    <name type="scientific">Paenibacillus hodogayensis</name>
    <dbReference type="NCBI Taxonomy" id="279208"/>
    <lineage>
        <taxon>Bacteria</taxon>
        <taxon>Bacillati</taxon>
        <taxon>Bacillota</taxon>
        <taxon>Bacilli</taxon>
        <taxon>Bacillales</taxon>
        <taxon>Paenibacillaceae</taxon>
        <taxon>Paenibacillus</taxon>
    </lineage>
</organism>
<evidence type="ECO:0000256" key="1">
    <source>
        <dbReference type="ARBA" id="ARBA00022679"/>
    </source>
</evidence>
<name>A0ABV5VSC3_9BACL</name>
<keyword evidence="5" id="KW-1185">Reference proteome</keyword>
<reference evidence="4 5" key="1">
    <citation type="submission" date="2024-09" db="EMBL/GenBank/DDBJ databases">
        <authorList>
            <person name="Sun Q."/>
            <person name="Mori K."/>
        </authorList>
    </citation>
    <scope>NUCLEOTIDE SEQUENCE [LARGE SCALE GENOMIC DNA]</scope>
    <source>
        <strain evidence="4 5">JCM 12520</strain>
    </source>
</reference>
<protein>
    <submittedName>
        <fullName evidence="4">Glycosyltransferase family 4 protein</fullName>
    </submittedName>
</protein>
<feature type="domain" description="Glycosyl transferase family 1" evidence="2">
    <location>
        <begin position="201"/>
        <end position="351"/>
    </location>
</feature>
<keyword evidence="1" id="KW-0808">Transferase</keyword>
<dbReference type="PANTHER" id="PTHR46401:SF2">
    <property type="entry name" value="GLYCOSYLTRANSFERASE WBBK-RELATED"/>
    <property type="match status" value="1"/>
</dbReference>
<dbReference type="RefSeq" id="WP_344905766.1">
    <property type="nucleotide sequence ID" value="NZ_BAAAYO010000002.1"/>
</dbReference>
<evidence type="ECO:0000313" key="5">
    <source>
        <dbReference type="Proteomes" id="UP001589619"/>
    </source>
</evidence>
<dbReference type="CDD" id="cd03809">
    <property type="entry name" value="GT4_MtfB-like"/>
    <property type="match status" value="1"/>
</dbReference>
<gene>
    <name evidence="4" type="ORF">ACFFNY_05670</name>
</gene>